<protein>
    <submittedName>
        <fullName evidence="2">Nucleotidyltransferase domain-containing protein</fullName>
    </submittedName>
</protein>
<dbReference type="SUPFAM" id="SSF81301">
    <property type="entry name" value="Nucleotidyltransferase"/>
    <property type="match status" value="1"/>
</dbReference>
<accession>A0A5C1Q8L0</accession>
<evidence type="ECO:0000313" key="3">
    <source>
        <dbReference type="Proteomes" id="UP000323824"/>
    </source>
</evidence>
<dbReference type="RefSeq" id="WP_149566639.1">
    <property type="nucleotide sequence ID" value="NZ_CP035807.1"/>
</dbReference>
<reference evidence="2 3" key="2">
    <citation type="submission" date="2019-09" db="EMBL/GenBank/DDBJ databases">
        <title>Complete Genome Sequence and Methylome Analysis of free living Spirochaetas.</title>
        <authorList>
            <person name="Leshcheva N."/>
            <person name="Mikheeva N."/>
        </authorList>
    </citation>
    <scope>NUCLEOTIDE SEQUENCE [LARGE SCALE GENOMIC DNA]</scope>
    <source>
        <strain evidence="2 3">P</strain>
    </source>
</reference>
<keyword evidence="2" id="KW-0808">Transferase</keyword>
<gene>
    <name evidence="2" type="ORF">EW093_01230</name>
</gene>
<organism evidence="2 3">
    <name type="scientific">Thiospirochaeta perfilievii</name>
    <dbReference type="NCBI Taxonomy" id="252967"/>
    <lineage>
        <taxon>Bacteria</taxon>
        <taxon>Pseudomonadati</taxon>
        <taxon>Spirochaetota</taxon>
        <taxon>Spirochaetia</taxon>
        <taxon>Spirochaetales</taxon>
        <taxon>Spirochaetaceae</taxon>
        <taxon>Thiospirochaeta</taxon>
    </lineage>
</organism>
<keyword evidence="3" id="KW-1185">Reference proteome</keyword>
<feature type="domain" description="Polymerase beta nucleotidyltransferase" evidence="1">
    <location>
        <begin position="25"/>
        <end position="91"/>
    </location>
</feature>
<dbReference type="EMBL" id="CP035807">
    <property type="protein sequence ID" value="QEN03380.1"/>
    <property type="molecule type" value="Genomic_DNA"/>
</dbReference>
<proteinExistence type="predicted"/>
<dbReference type="InterPro" id="IPR041633">
    <property type="entry name" value="Polbeta"/>
</dbReference>
<dbReference type="GO" id="GO:0016740">
    <property type="term" value="F:transferase activity"/>
    <property type="evidence" value="ECO:0007669"/>
    <property type="project" value="UniProtKB-KW"/>
</dbReference>
<evidence type="ECO:0000313" key="2">
    <source>
        <dbReference type="EMBL" id="QEN03380.1"/>
    </source>
</evidence>
<dbReference type="OrthoDB" id="361568at2"/>
<name>A0A5C1Q8L0_9SPIO</name>
<evidence type="ECO:0000259" key="1">
    <source>
        <dbReference type="Pfam" id="PF18765"/>
    </source>
</evidence>
<dbReference type="KEGG" id="sper:EW093_01230"/>
<sequence>MRLDETPINFQKDLHNAVGYLNSIGIEEIYLFGSIARNEANDKSDIDIAVRGIKPEDFFQVYGELLMKVNHPFDLVDLNLQEEFGDRLIKDKQLERLYL</sequence>
<dbReference type="InterPro" id="IPR043519">
    <property type="entry name" value="NT_sf"/>
</dbReference>
<dbReference type="Pfam" id="PF18765">
    <property type="entry name" value="Polbeta"/>
    <property type="match status" value="1"/>
</dbReference>
<dbReference type="CDD" id="cd05403">
    <property type="entry name" value="NT_KNTase_like"/>
    <property type="match status" value="1"/>
</dbReference>
<reference evidence="2 3" key="1">
    <citation type="submission" date="2019-02" db="EMBL/GenBank/DDBJ databases">
        <authorList>
            <person name="Fomenkov A."/>
            <person name="Dubinina G."/>
            <person name="Grabovich M."/>
            <person name="Vincze T."/>
            <person name="Roberts R.J."/>
        </authorList>
    </citation>
    <scope>NUCLEOTIDE SEQUENCE [LARGE SCALE GENOMIC DNA]</scope>
    <source>
        <strain evidence="2 3">P</strain>
    </source>
</reference>
<dbReference type="Proteomes" id="UP000323824">
    <property type="component" value="Chromosome"/>
</dbReference>
<dbReference type="Gene3D" id="3.30.460.10">
    <property type="entry name" value="Beta Polymerase, domain 2"/>
    <property type="match status" value="1"/>
</dbReference>
<dbReference type="AlphaFoldDB" id="A0A5C1Q8L0"/>